<reference evidence="2" key="1">
    <citation type="journal article" date="2022" name="Plant J.">
        <title>Strategies of tolerance reflected in two North American maple genomes.</title>
        <authorList>
            <person name="McEvoy S.L."/>
            <person name="Sezen U.U."/>
            <person name="Trouern-Trend A."/>
            <person name="McMahon S.M."/>
            <person name="Schaberg P.G."/>
            <person name="Yang J."/>
            <person name="Wegrzyn J.L."/>
            <person name="Swenson N.G."/>
        </authorList>
    </citation>
    <scope>NUCLEOTIDE SEQUENCE</scope>
    <source>
        <strain evidence="2">91603</strain>
    </source>
</reference>
<evidence type="ECO:0000313" key="3">
    <source>
        <dbReference type="Proteomes" id="UP001064489"/>
    </source>
</evidence>
<dbReference type="PANTHER" id="PTHR46932">
    <property type="entry name" value="HEAVY METAL-ASSOCIATED ISOPRENYLATED PLANT PROTEIN 47"/>
    <property type="match status" value="1"/>
</dbReference>
<gene>
    <name evidence="2" type="ORF">LWI28_005143</name>
</gene>
<feature type="compositionally biased region" description="Basic and acidic residues" evidence="1">
    <location>
        <begin position="135"/>
        <end position="147"/>
    </location>
</feature>
<evidence type="ECO:0000256" key="1">
    <source>
        <dbReference type="SAM" id="MobiDB-lite"/>
    </source>
</evidence>
<proteinExistence type="predicted"/>
<dbReference type="Proteomes" id="UP001064489">
    <property type="component" value="Chromosome 3"/>
</dbReference>
<protein>
    <submittedName>
        <fullName evidence="2">Uncharacterized protein</fullName>
    </submittedName>
</protein>
<dbReference type="Gene3D" id="3.30.70.100">
    <property type="match status" value="2"/>
</dbReference>
<accession>A0AAD5NVU7</accession>
<reference evidence="2" key="2">
    <citation type="submission" date="2023-02" db="EMBL/GenBank/DDBJ databases">
        <authorList>
            <person name="Swenson N.G."/>
            <person name="Wegrzyn J.L."/>
            <person name="Mcevoy S.L."/>
        </authorList>
    </citation>
    <scope>NUCLEOTIDE SEQUENCE</scope>
    <source>
        <strain evidence="2">91603</strain>
        <tissue evidence="2">Leaf</tissue>
    </source>
</reference>
<sequence length="261" mass="28064">MMQQKIVIKLKLRCDNCRSKAMKIATVADGVITVAWEGDGTDAATVTRRLRKNLGYADLQKIVIKVQVRCDKCRSKAMKIAAVEDGEIFSVAWEGGDKDKVVVIGDGVDAATLTRNLRKKLFFADLLSVEEVKEKKDVKKEGKKDPEPTPQSSIVRGLTNIGSDPGMSEGPLRGSSKDLSDVVVGDKMGFGKKKGHDGVQIDQSEEGKLGCAQASHEGSVSGSEKGGVVQVFVKCGVKKGMSSLLSEMSIGGKWCHSSVRH</sequence>
<dbReference type="AlphaFoldDB" id="A0AAD5NVU7"/>
<dbReference type="PANTHER" id="PTHR46932:SF12">
    <property type="entry name" value="HEAVY METAL-ASSOCIATED ISOPRENYLATED PLANT PROTEIN 47"/>
    <property type="match status" value="1"/>
</dbReference>
<dbReference type="EMBL" id="JAJSOW010000100">
    <property type="protein sequence ID" value="KAI9185190.1"/>
    <property type="molecule type" value="Genomic_DNA"/>
</dbReference>
<comment type="caution">
    <text evidence="2">The sequence shown here is derived from an EMBL/GenBank/DDBJ whole genome shotgun (WGS) entry which is preliminary data.</text>
</comment>
<evidence type="ECO:0000313" key="2">
    <source>
        <dbReference type="EMBL" id="KAI9185190.1"/>
    </source>
</evidence>
<organism evidence="2 3">
    <name type="scientific">Acer negundo</name>
    <name type="common">Box elder</name>
    <dbReference type="NCBI Taxonomy" id="4023"/>
    <lineage>
        <taxon>Eukaryota</taxon>
        <taxon>Viridiplantae</taxon>
        <taxon>Streptophyta</taxon>
        <taxon>Embryophyta</taxon>
        <taxon>Tracheophyta</taxon>
        <taxon>Spermatophyta</taxon>
        <taxon>Magnoliopsida</taxon>
        <taxon>eudicotyledons</taxon>
        <taxon>Gunneridae</taxon>
        <taxon>Pentapetalae</taxon>
        <taxon>rosids</taxon>
        <taxon>malvids</taxon>
        <taxon>Sapindales</taxon>
        <taxon>Sapindaceae</taxon>
        <taxon>Hippocastanoideae</taxon>
        <taxon>Acereae</taxon>
        <taxon>Acer</taxon>
    </lineage>
</organism>
<dbReference type="InterPro" id="IPR042885">
    <property type="entry name" value="HIPP47/16"/>
</dbReference>
<feature type="region of interest" description="Disordered" evidence="1">
    <location>
        <begin position="135"/>
        <end position="178"/>
    </location>
</feature>
<name>A0AAD5NVU7_ACENE</name>
<keyword evidence="3" id="KW-1185">Reference proteome</keyword>